<accession>A0A7W6WG79</accession>
<evidence type="ECO:0000313" key="1">
    <source>
        <dbReference type="EMBL" id="MBB4276383.1"/>
    </source>
</evidence>
<protein>
    <recommendedName>
        <fullName evidence="3">DUF3800 domain-containing protein</fullName>
    </recommendedName>
</protein>
<organism evidence="1 2">
    <name type="scientific">Rhizobium mongolense</name>
    <dbReference type="NCBI Taxonomy" id="57676"/>
    <lineage>
        <taxon>Bacteria</taxon>
        <taxon>Pseudomonadati</taxon>
        <taxon>Pseudomonadota</taxon>
        <taxon>Alphaproteobacteria</taxon>
        <taxon>Hyphomicrobiales</taxon>
        <taxon>Rhizobiaceae</taxon>
        <taxon>Rhizobium/Agrobacterium group</taxon>
        <taxon>Rhizobium</taxon>
    </lineage>
</organism>
<dbReference type="Proteomes" id="UP000533641">
    <property type="component" value="Unassembled WGS sequence"/>
</dbReference>
<dbReference type="AlphaFoldDB" id="A0A7W6WG79"/>
<dbReference type="RefSeq" id="WP_183927255.1">
    <property type="nucleotide sequence ID" value="NZ_JACIGM010000009.1"/>
</dbReference>
<sequence length="94" mass="10358">MTRLNKKILCFVDEYGTAGNQGFALGCAILWAHECGKADKAFSDLLPASVNEIHAANWSKPQLQGIMSRFAQTEMPNSIRMLNKASDVFVGERP</sequence>
<comment type="caution">
    <text evidence="1">The sequence shown here is derived from an EMBL/GenBank/DDBJ whole genome shotgun (WGS) entry which is preliminary data.</text>
</comment>
<proteinExistence type="predicted"/>
<evidence type="ECO:0008006" key="3">
    <source>
        <dbReference type="Google" id="ProtNLM"/>
    </source>
</evidence>
<dbReference type="PROSITE" id="PS51257">
    <property type="entry name" value="PROKAR_LIPOPROTEIN"/>
    <property type="match status" value="1"/>
</dbReference>
<name>A0A7W6WG79_9HYPH</name>
<gene>
    <name evidence="1" type="ORF">GGE12_004180</name>
</gene>
<dbReference type="EMBL" id="JACIGM010000009">
    <property type="protein sequence ID" value="MBB4276383.1"/>
    <property type="molecule type" value="Genomic_DNA"/>
</dbReference>
<reference evidence="1 2" key="1">
    <citation type="submission" date="2020-08" db="EMBL/GenBank/DDBJ databases">
        <title>Genomic Encyclopedia of Type Strains, Phase IV (KMG-V): Genome sequencing to study the core and pangenomes of soil and plant-associated prokaryotes.</title>
        <authorList>
            <person name="Whitman W."/>
        </authorList>
    </citation>
    <scope>NUCLEOTIDE SEQUENCE [LARGE SCALE GENOMIC DNA]</scope>
    <source>
        <strain evidence="1 2">SEMIA 402</strain>
    </source>
</reference>
<evidence type="ECO:0000313" key="2">
    <source>
        <dbReference type="Proteomes" id="UP000533641"/>
    </source>
</evidence>